<reference evidence="2 3" key="1">
    <citation type="submission" date="2021-06" db="EMBL/GenBank/DDBJ databases">
        <authorList>
            <person name="Palmer J.M."/>
        </authorList>
    </citation>
    <scope>NUCLEOTIDE SEQUENCE [LARGE SCALE GENOMIC DNA]</scope>
    <source>
        <strain evidence="2 3">GA_2019</strain>
        <tissue evidence="2">Muscle</tissue>
    </source>
</reference>
<feature type="region of interest" description="Disordered" evidence="1">
    <location>
        <begin position="33"/>
        <end position="80"/>
    </location>
</feature>
<evidence type="ECO:0000256" key="1">
    <source>
        <dbReference type="SAM" id="MobiDB-lite"/>
    </source>
</evidence>
<keyword evidence="3" id="KW-1185">Reference proteome</keyword>
<gene>
    <name evidence="2" type="ORF">GOODEAATRI_009189</name>
</gene>
<proteinExistence type="predicted"/>
<evidence type="ECO:0000313" key="2">
    <source>
        <dbReference type="EMBL" id="MEQ2171286.1"/>
    </source>
</evidence>
<dbReference type="Proteomes" id="UP001476798">
    <property type="component" value="Unassembled WGS sequence"/>
</dbReference>
<name>A0ABV0NIR1_9TELE</name>
<feature type="compositionally biased region" description="Polar residues" evidence="1">
    <location>
        <begin position="45"/>
        <end position="68"/>
    </location>
</feature>
<evidence type="ECO:0000313" key="3">
    <source>
        <dbReference type="Proteomes" id="UP001476798"/>
    </source>
</evidence>
<protein>
    <submittedName>
        <fullName evidence="2">Uncharacterized protein</fullName>
    </submittedName>
</protein>
<sequence length="109" mass="11992">MMDGNVMLAASKENNTWFSSFFTNKNLKGALFNPSSEQCCRPTKMRSSNSNDRPHMESTNQRSSQEAHGNSGGAAEIHSSGGRICQHGTFLLSTMKTPVKAANMWNKVH</sequence>
<comment type="caution">
    <text evidence="2">The sequence shown here is derived from an EMBL/GenBank/DDBJ whole genome shotgun (WGS) entry which is preliminary data.</text>
</comment>
<accession>A0ABV0NIR1</accession>
<organism evidence="2 3">
    <name type="scientific">Goodea atripinnis</name>
    <dbReference type="NCBI Taxonomy" id="208336"/>
    <lineage>
        <taxon>Eukaryota</taxon>
        <taxon>Metazoa</taxon>
        <taxon>Chordata</taxon>
        <taxon>Craniata</taxon>
        <taxon>Vertebrata</taxon>
        <taxon>Euteleostomi</taxon>
        <taxon>Actinopterygii</taxon>
        <taxon>Neopterygii</taxon>
        <taxon>Teleostei</taxon>
        <taxon>Neoteleostei</taxon>
        <taxon>Acanthomorphata</taxon>
        <taxon>Ovalentaria</taxon>
        <taxon>Atherinomorphae</taxon>
        <taxon>Cyprinodontiformes</taxon>
        <taxon>Goodeidae</taxon>
        <taxon>Goodea</taxon>
    </lineage>
</organism>
<dbReference type="EMBL" id="JAHRIO010040487">
    <property type="protein sequence ID" value="MEQ2171286.1"/>
    <property type="molecule type" value="Genomic_DNA"/>
</dbReference>